<gene>
    <name evidence="3" type="primary">LOC111158942</name>
</gene>
<feature type="region of interest" description="Disordered" evidence="1">
    <location>
        <begin position="1"/>
        <end position="115"/>
    </location>
</feature>
<dbReference type="PANTHER" id="PTHR37876:SF1">
    <property type="entry name" value="SERINE_ARGININE REPETITIVE MATRIX PROTEIN 4-LIKE-RELATED"/>
    <property type="match status" value="1"/>
</dbReference>
<evidence type="ECO:0000256" key="1">
    <source>
        <dbReference type="SAM" id="MobiDB-lite"/>
    </source>
</evidence>
<name>A0A2Y9KV34_ENHLU</name>
<dbReference type="PANTHER" id="PTHR37876">
    <property type="entry name" value="PROTEIN GAR2-LIKE"/>
    <property type="match status" value="1"/>
</dbReference>
<proteinExistence type="predicted"/>
<sequence length="115" mass="12919">MSKVPRKLPQPNKDMEQPTSSSEQRKKTKSPYQPRSKGGGKVLKTTLKVKRPVQRSLNKKVSVKTTNPIRKPKKAGTPVFGHYHSLNERLNQNEPEQAQEKVEESATSNDDPGSQ</sequence>
<evidence type="ECO:0000313" key="2">
    <source>
        <dbReference type="Proteomes" id="UP000248482"/>
    </source>
</evidence>
<accession>A0A2Y9KV34</accession>
<dbReference type="GeneID" id="111158942"/>
<reference evidence="3" key="1">
    <citation type="submission" date="2025-08" db="UniProtKB">
        <authorList>
            <consortium name="RefSeq"/>
        </authorList>
    </citation>
    <scope>IDENTIFICATION</scope>
    <source>
        <tissue evidence="3">Blood</tissue>
    </source>
</reference>
<dbReference type="RefSeq" id="XP_022376988.1">
    <property type="nucleotide sequence ID" value="XM_022521280.1"/>
</dbReference>
<feature type="compositionally biased region" description="Polar residues" evidence="1">
    <location>
        <begin position="105"/>
        <end position="115"/>
    </location>
</feature>
<dbReference type="AlphaFoldDB" id="A0A2Y9KV34"/>
<dbReference type="OrthoDB" id="9742761at2759"/>
<dbReference type="InterPro" id="IPR040433">
    <property type="entry name" value="Spermatid_TP"/>
</dbReference>
<feature type="compositionally biased region" description="Basic residues" evidence="1">
    <location>
        <begin position="47"/>
        <end position="62"/>
    </location>
</feature>
<protein>
    <submittedName>
        <fullName evidence="3">Spermatid nuclear transition protein 3-like</fullName>
    </submittedName>
</protein>
<keyword evidence="2" id="KW-1185">Reference proteome</keyword>
<dbReference type="Proteomes" id="UP000248482">
    <property type="component" value="Unplaced"/>
</dbReference>
<organism evidence="2 3">
    <name type="scientific">Enhydra lutris kenyoni</name>
    <name type="common">northern sea otter</name>
    <dbReference type="NCBI Taxonomy" id="391180"/>
    <lineage>
        <taxon>Eukaryota</taxon>
        <taxon>Metazoa</taxon>
        <taxon>Chordata</taxon>
        <taxon>Craniata</taxon>
        <taxon>Vertebrata</taxon>
        <taxon>Euteleostomi</taxon>
        <taxon>Mammalia</taxon>
        <taxon>Eutheria</taxon>
        <taxon>Laurasiatheria</taxon>
        <taxon>Carnivora</taxon>
        <taxon>Caniformia</taxon>
        <taxon>Musteloidea</taxon>
        <taxon>Mustelidae</taxon>
        <taxon>Lutrinae</taxon>
        <taxon>Enhydra</taxon>
    </lineage>
</organism>
<evidence type="ECO:0000313" key="3">
    <source>
        <dbReference type="RefSeq" id="XP_022376988.1"/>
    </source>
</evidence>
<dbReference type="KEGG" id="elk:111158942"/>